<dbReference type="SUPFAM" id="SSF50715">
    <property type="entry name" value="Ribosomal protein L25-like"/>
    <property type="match status" value="1"/>
</dbReference>
<name>A0A955L2P5_9BACT</name>
<dbReference type="Gene3D" id="2.170.120.20">
    <property type="entry name" value="Ribosomal protein L25, beta domain"/>
    <property type="match status" value="1"/>
</dbReference>
<feature type="compositionally biased region" description="Basic and acidic residues" evidence="6">
    <location>
        <begin position="220"/>
        <end position="234"/>
    </location>
</feature>
<keyword evidence="4 5" id="KW-0687">Ribonucleoprotein</keyword>
<comment type="similarity">
    <text evidence="5">Belongs to the bacterial ribosomal protein bL25 family. CTC subfamily.</text>
</comment>
<keyword evidence="2 5" id="KW-0694">RNA-binding</keyword>
<feature type="domain" description="Large ribosomal subunit protein bL25 L25" evidence="7">
    <location>
        <begin position="8"/>
        <end position="93"/>
    </location>
</feature>
<dbReference type="GO" id="GO:0008097">
    <property type="term" value="F:5S rRNA binding"/>
    <property type="evidence" value="ECO:0007669"/>
    <property type="project" value="InterPro"/>
</dbReference>
<dbReference type="InterPro" id="IPR037121">
    <property type="entry name" value="Ribosomal_bL25_C"/>
</dbReference>
<reference evidence="9" key="2">
    <citation type="journal article" date="2021" name="Microbiome">
        <title>Successional dynamics and alternative stable states in a saline activated sludge microbial community over 9 years.</title>
        <authorList>
            <person name="Wang Y."/>
            <person name="Ye J."/>
            <person name="Ju F."/>
            <person name="Liu L."/>
            <person name="Boyd J.A."/>
            <person name="Deng Y."/>
            <person name="Parks D.H."/>
            <person name="Jiang X."/>
            <person name="Yin X."/>
            <person name="Woodcroft B.J."/>
            <person name="Tyson G.W."/>
            <person name="Hugenholtz P."/>
            <person name="Polz M.F."/>
            <person name="Zhang T."/>
        </authorList>
    </citation>
    <scope>NUCLEOTIDE SEQUENCE</scope>
    <source>
        <strain evidence="9">HKST-UBA10</strain>
    </source>
</reference>
<dbReference type="Pfam" id="PF14693">
    <property type="entry name" value="Ribosomal_TL5_C"/>
    <property type="match status" value="1"/>
</dbReference>
<dbReference type="GO" id="GO:0022625">
    <property type="term" value="C:cytosolic large ribosomal subunit"/>
    <property type="evidence" value="ECO:0007669"/>
    <property type="project" value="TreeGrafter"/>
</dbReference>
<dbReference type="InterPro" id="IPR029751">
    <property type="entry name" value="Ribosomal_L25_dom"/>
</dbReference>
<evidence type="ECO:0000256" key="5">
    <source>
        <dbReference type="HAMAP-Rule" id="MF_01334"/>
    </source>
</evidence>
<evidence type="ECO:0000256" key="1">
    <source>
        <dbReference type="ARBA" id="ARBA00022730"/>
    </source>
</evidence>
<dbReference type="PANTHER" id="PTHR33284">
    <property type="entry name" value="RIBOSOMAL PROTEIN L25/GLN-TRNA SYNTHETASE, ANTI-CODON-BINDING DOMAIN-CONTAINING PROTEIN"/>
    <property type="match status" value="1"/>
</dbReference>
<organism evidence="9 10">
    <name type="scientific">Candidatus Dojkabacteria bacterium</name>
    <dbReference type="NCBI Taxonomy" id="2099670"/>
    <lineage>
        <taxon>Bacteria</taxon>
        <taxon>Candidatus Dojkabacteria</taxon>
    </lineage>
</organism>
<evidence type="ECO:0000259" key="8">
    <source>
        <dbReference type="Pfam" id="PF14693"/>
    </source>
</evidence>
<dbReference type="EMBL" id="JAGQLG010000005">
    <property type="protein sequence ID" value="MCA9381803.1"/>
    <property type="molecule type" value="Genomic_DNA"/>
</dbReference>
<comment type="caution">
    <text evidence="9">The sequence shown here is derived from an EMBL/GenBank/DDBJ whole genome shotgun (WGS) entry which is preliminary data.</text>
</comment>
<dbReference type="Gene3D" id="2.40.240.10">
    <property type="entry name" value="Ribosomal Protein L25, Chain P"/>
    <property type="match status" value="1"/>
</dbReference>
<dbReference type="GO" id="GO:0003735">
    <property type="term" value="F:structural constituent of ribosome"/>
    <property type="evidence" value="ECO:0007669"/>
    <property type="project" value="InterPro"/>
</dbReference>
<dbReference type="InterPro" id="IPR011035">
    <property type="entry name" value="Ribosomal_bL25/Gln-tRNA_synth"/>
</dbReference>
<dbReference type="GO" id="GO:0006412">
    <property type="term" value="P:translation"/>
    <property type="evidence" value="ECO:0007669"/>
    <property type="project" value="UniProtKB-UniRule"/>
</dbReference>
<feature type="domain" description="Large ribosomal subunit protein bL25 beta" evidence="8">
    <location>
        <begin position="101"/>
        <end position="188"/>
    </location>
</feature>
<sequence length="234" mass="25981">MAGKKITLKAEERKITGKKVKSLRNEGKVPAVLFGKGLESRNIELDAVELRKVFEEAGYSNFITLELGSENVSVIIKSLDIHPITRMILHVEFYQIDMKSEITAEVPLVFEGTPVAVKNNIGLLITPVEELSLRCLPHDLPSEIVIDISNLSEVGDSISIQDITLPENVELEPGIDIHQSVVTIVPPQMDESMLEREEVSPDDVEILEKGKEDDEEEGAEEGKKPEAKEESVEE</sequence>
<keyword evidence="1 5" id="KW-0699">rRNA-binding</keyword>
<keyword evidence="3 5" id="KW-0689">Ribosomal protein</keyword>
<dbReference type="InterPro" id="IPR020930">
    <property type="entry name" value="Ribosomal_uL5_bac-type"/>
</dbReference>
<comment type="subunit">
    <text evidence="5">Part of the 50S ribosomal subunit; part of the 5S rRNA/L5/L18/L25 subcomplex. Contacts the 5S rRNA. Binds to the 5S rRNA independently of L5 and L18.</text>
</comment>
<reference evidence="9" key="1">
    <citation type="submission" date="2020-04" db="EMBL/GenBank/DDBJ databases">
        <authorList>
            <person name="Zhang T."/>
        </authorList>
    </citation>
    <scope>NUCLEOTIDE SEQUENCE</scope>
    <source>
        <strain evidence="9">HKST-UBA10</strain>
    </source>
</reference>
<comment type="function">
    <text evidence="5">This is one of the proteins that binds to the 5S RNA in the ribosome where it forms part of the central protuberance.</text>
</comment>
<dbReference type="PANTHER" id="PTHR33284:SF1">
    <property type="entry name" value="RIBOSOMAL PROTEIN L25_GLN-TRNA SYNTHETASE, ANTI-CODON-BINDING DOMAIN-CONTAINING PROTEIN"/>
    <property type="match status" value="1"/>
</dbReference>
<dbReference type="AlphaFoldDB" id="A0A955L2P5"/>
<evidence type="ECO:0000256" key="6">
    <source>
        <dbReference type="SAM" id="MobiDB-lite"/>
    </source>
</evidence>
<evidence type="ECO:0000313" key="10">
    <source>
        <dbReference type="Proteomes" id="UP000782843"/>
    </source>
</evidence>
<gene>
    <name evidence="5" type="primary">rplY</name>
    <name evidence="5" type="synonym">ctc</name>
    <name evidence="9" type="ORF">KC660_00150</name>
</gene>
<dbReference type="InterPro" id="IPR001021">
    <property type="entry name" value="Ribosomal_bL25_long"/>
</dbReference>
<evidence type="ECO:0000313" key="9">
    <source>
        <dbReference type="EMBL" id="MCA9381803.1"/>
    </source>
</evidence>
<evidence type="ECO:0000259" key="7">
    <source>
        <dbReference type="Pfam" id="PF01386"/>
    </source>
</evidence>
<dbReference type="InterPro" id="IPR020057">
    <property type="entry name" value="Ribosomal_bL25_b-dom"/>
</dbReference>
<dbReference type="Pfam" id="PF01386">
    <property type="entry name" value="Ribosomal_L25p"/>
    <property type="match status" value="1"/>
</dbReference>
<protein>
    <recommendedName>
        <fullName evidence="5">Large ribosomal subunit protein bL25</fullName>
    </recommendedName>
    <alternativeName>
        <fullName evidence="5">General stress protein CTC</fullName>
    </alternativeName>
</protein>
<dbReference type="InterPro" id="IPR020056">
    <property type="entry name" value="Rbsml_bL25/Gln-tRNA_synth_N"/>
</dbReference>
<accession>A0A955L2P5</accession>
<proteinExistence type="inferred from homology"/>
<dbReference type="Proteomes" id="UP000782843">
    <property type="component" value="Unassembled WGS sequence"/>
</dbReference>
<feature type="region of interest" description="Disordered" evidence="6">
    <location>
        <begin position="191"/>
        <end position="234"/>
    </location>
</feature>
<dbReference type="NCBIfam" id="TIGR00731">
    <property type="entry name" value="bL25_bact_ctc"/>
    <property type="match status" value="1"/>
</dbReference>
<dbReference type="HAMAP" id="MF_01334">
    <property type="entry name" value="Ribosomal_bL25_CTC"/>
    <property type="match status" value="1"/>
</dbReference>
<evidence type="ECO:0000256" key="2">
    <source>
        <dbReference type="ARBA" id="ARBA00022884"/>
    </source>
</evidence>
<evidence type="ECO:0000256" key="4">
    <source>
        <dbReference type="ARBA" id="ARBA00023274"/>
    </source>
</evidence>
<evidence type="ECO:0000256" key="3">
    <source>
        <dbReference type="ARBA" id="ARBA00022980"/>
    </source>
</evidence>
<dbReference type="CDD" id="cd00495">
    <property type="entry name" value="Ribosomal_L25_TL5_CTC"/>
    <property type="match status" value="1"/>
</dbReference>